<evidence type="ECO:0000256" key="6">
    <source>
        <dbReference type="ARBA" id="ARBA00023012"/>
    </source>
</evidence>
<dbReference type="EC" id="2.7.13.3" evidence="2"/>
<evidence type="ECO:0000256" key="7">
    <source>
        <dbReference type="ARBA" id="ARBA00023136"/>
    </source>
</evidence>
<feature type="domain" description="Histidine kinase" evidence="9">
    <location>
        <begin position="795"/>
        <end position="1008"/>
    </location>
</feature>
<keyword evidence="8" id="KW-0175">Coiled coil</keyword>
<dbReference type="InterPro" id="IPR013655">
    <property type="entry name" value="PAS_fold_3"/>
</dbReference>
<dbReference type="InterPro" id="IPR050736">
    <property type="entry name" value="Sensor_HK_Regulatory"/>
</dbReference>
<dbReference type="InterPro" id="IPR035965">
    <property type="entry name" value="PAS-like_dom_sf"/>
</dbReference>
<dbReference type="InterPro" id="IPR004358">
    <property type="entry name" value="Sig_transdc_His_kin-like_C"/>
</dbReference>
<dbReference type="PRINTS" id="PR00344">
    <property type="entry name" value="BCTRLSENSOR"/>
</dbReference>
<sequence>MDEEYAFLVGSGEHHELIKQADWSATSLGEPNLWPDSLRSAISIVLNSGFPIAIYWGTDFSLIYNEPWSSIPGQKHPWALGKPGAQVWTEIWGGLKEEFDSVLYQGASYRRPDAPLYMHRFGYTEECYFDYTLSPIKAIDGSIGGVFNAVIETSFRVINDRRNQLLVALMNRKNEAHRLTEAVQIIKEVLQTAQADLPCFAIYGIRKNDHAAILASAGWDVDRLEPVSDGHVHDIHLIYPDDINHFWPEPLVEAYAAPIAHGDAEMQGQFVCGISARKRLDKDYSFFIESAALHIGTILNNSLAYELSKEFQNQQTLNQELAAANEELTATNEELNSTQENLYQLNAELEERVNKRTSELRLERDKLRRFFMNAPAGICILSGPQLIFELVNGPYQEFLPERELLGRPIFEALPEIEHQPIGDIIRNVYNSGETYQGNELLVPLTNPSGDLVDRFFNFTYQPRTDPSGATDGIMVFVYDVTELVRARKHSEKVESDLRDLVMNSHYPLMILRGPEYIVEIANRPLADFWYKELEEITGQKLMDILPELIDQPFPALLADVYKTGEPYGQEEEIFYVESETGRLTKYISFYYDPIKSPDGHVNGIIVTASDITEMVKSRHLLQESYSEQQSLTEEVAATNEELVTTNEELSETQRLLEQTITGLKQSEERFRFLLNAVPQQVWTAKPDGALNYVNDVVCEDFGEDSNETIVGNGWRNYVHPDDLPGALEKWTRSLHNGREYLTEFRLLFADGNYYWHLSRALPLIEEDRIVLWVGTNTNIHQQKTNEFKKDEFISIASHELKTPLTTIKAFFQLTQREINQQPRIQPLIGKAQRQLDRLGRLIEDLLDVSRINAGKMVYHKEEFDFKLMLREVVESMQHTTNTHQIILDTDCQVLYSGDQHRIEQVMVNLIGNALKYSPDADQVIVRCAQENQNLIVSVEDFGIGIPEEHLKGLFDRFYRVDNSSARFQGLGLGLFIAAEIVKRHGGSFWIESIPDKGSTFFFLLPLSGQQQFSDLSTDQQSYYEGSFISIRYQPDGHFMDVDWKGYQNYDSVVKGCEIMLDLMKKNHCSLVLNNNSSVKGNWSEASDWGAEVWFPAMAKAGLKKFAWIYSPSTFSRIAAGKSLPSEYDTVKVAFFDDKETAVQWLLTR</sequence>
<dbReference type="SMART" id="SM00388">
    <property type="entry name" value="HisKA"/>
    <property type="match status" value="1"/>
</dbReference>
<dbReference type="SUPFAM" id="SSF55874">
    <property type="entry name" value="ATPase domain of HSP90 chaperone/DNA topoisomerase II/histidine kinase"/>
    <property type="match status" value="1"/>
</dbReference>
<dbReference type="SUPFAM" id="SSF47384">
    <property type="entry name" value="Homodimeric domain of signal transducing histidine kinase"/>
    <property type="match status" value="1"/>
</dbReference>
<accession>A0A1H8U963</accession>
<feature type="domain" description="PAS" evidence="10">
    <location>
        <begin position="666"/>
        <end position="737"/>
    </location>
</feature>
<keyword evidence="6" id="KW-0902">Two-component regulatory system</keyword>
<dbReference type="CDD" id="cd00075">
    <property type="entry name" value="HATPase"/>
    <property type="match status" value="1"/>
</dbReference>
<dbReference type="InterPro" id="IPR005467">
    <property type="entry name" value="His_kinase_dom"/>
</dbReference>
<dbReference type="Pfam" id="PF08448">
    <property type="entry name" value="PAS_4"/>
    <property type="match status" value="2"/>
</dbReference>
<evidence type="ECO:0000256" key="3">
    <source>
        <dbReference type="ARBA" id="ARBA00022553"/>
    </source>
</evidence>
<dbReference type="Gene3D" id="1.10.287.130">
    <property type="match status" value="1"/>
</dbReference>
<feature type="coiled-coil region" evidence="8">
    <location>
        <begin position="307"/>
        <end position="366"/>
    </location>
</feature>
<dbReference type="InterPro" id="IPR036890">
    <property type="entry name" value="HATPase_C_sf"/>
</dbReference>
<dbReference type="SMART" id="SM00086">
    <property type="entry name" value="PAC"/>
    <property type="match status" value="2"/>
</dbReference>
<keyword evidence="13" id="KW-1185">Reference proteome</keyword>
<dbReference type="FunFam" id="1.10.287.130:FF:000001">
    <property type="entry name" value="Two-component sensor histidine kinase"/>
    <property type="match status" value="1"/>
</dbReference>
<dbReference type="Gene3D" id="3.30.565.10">
    <property type="entry name" value="Histidine kinase-like ATPase, C-terminal domain"/>
    <property type="match status" value="1"/>
</dbReference>
<feature type="coiled-coil region" evidence="8">
    <location>
        <begin position="621"/>
        <end position="659"/>
    </location>
</feature>
<feature type="domain" description="PAC" evidence="11">
    <location>
        <begin position="569"/>
        <end position="623"/>
    </location>
</feature>
<dbReference type="InterPro" id="IPR036097">
    <property type="entry name" value="HisK_dim/P_sf"/>
</dbReference>
<dbReference type="PROSITE" id="PS50112">
    <property type="entry name" value="PAS"/>
    <property type="match status" value="1"/>
</dbReference>
<dbReference type="PANTHER" id="PTHR43711:SF31">
    <property type="entry name" value="HISTIDINE KINASE"/>
    <property type="match status" value="1"/>
</dbReference>
<evidence type="ECO:0000256" key="2">
    <source>
        <dbReference type="ARBA" id="ARBA00012438"/>
    </source>
</evidence>
<dbReference type="CDD" id="cd00130">
    <property type="entry name" value="PAS"/>
    <property type="match status" value="2"/>
</dbReference>
<evidence type="ECO:0000259" key="10">
    <source>
        <dbReference type="PROSITE" id="PS50112"/>
    </source>
</evidence>
<dbReference type="PROSITE" id="PS50113">
    <property type="entry name" value="PAC"/>
    <property type="match status" value="1"/>
</dbReference>
<proteinExistence type="predicted"/>
<protein>
    <recommendedName>
        <fullName evidence="2">histidine kinase</fullName>
        <ecNumber evidence="2">2.7.13.3</ecNumber>
    </recommendedName>
</protein>
<dbReference type="PANTHER" id="PTHR43711">
    <property type="entry name" value="TWO-COMPONENT HISTIDINE KINASE"/>
    <property type="match status" value="1"/>
</dbReference>
<keyword evidence="4" id="KW-0808">Transferase</keyword>
<dbReference type="AlphaFoldDB" id="A0A1H8U963"/>
<dbReference type="Pfam" id="PF08447">
    <property type="entry name" value="PAS_3"/>
    <property type="match status" value="1"/>
</dbReference>
<dbReference type="InterPro" id="IPR003661">
    <property type="entry name" value="HisK_dim/P_dom"/>
</dbReference>
<dbReference type="GO" id="GO:0000155">
    <property type="term" value="F:phosphorelay sensor kinase activity"/>
    <property type="evidence" value="ECO:0007669"/>
    <property type="project" value="InterPro"/>
</dbReference>
<dbReference type="Pfam" id="PF00512">
    <property type="entry name" value="HisKA"/>
    <property type="match status" value="1"/>
</dbReference>
<dbReference type="STRING" id="551995.SAMN05192574_11876"/>
<evidence type="ECO:0000256" key="5">
    <source>
        <dbReference type="ARBA" id="ARBA00022777"/>
    </source>
</evidence>
<dbReference type="OrthoDB" id="9813151at2"/>
<evidence type="ECO:0000313" key="13">
    <source>
        <dbReference type="Proteomes" id="UP000198942"/>
    </source>
</evidence>
<evidence type="ECO:0000259" key="9">
    <source>
        <dbReference type="PROSITE" id="PS50109"/>
    </source>
</evidence>
<dbReference type="FunFam" id="3.30.450.20:FF:000099">
    <property type="entry name" value="Sensory box sensor histidine kinase"/>
    <property type="match status" value="1"/>
</dbReference>
<evidence type="ECO:0000256" key="1">
    <source>
        <dbReference type="ARBA" id="ARBA00000085"/>
    </source>
</evidence>
<dbReference type="PROSITE" id="PS50109">
    <property type="entry name" value="HIS_KIN"/>
    <property type="match status" value="1"/>
</dbReference>
<evidence type="ECO:0000259" key="11">
    <source>
        <dbReference type="PROSITE" id="PS50113"/>
    </source>
</evidence>
<dbReference type="RefSeq" id="WP_091221108.1">
    <property type="nucleotide sequence ID" value="NZ_FOCL01000018.1"/>
</dbReference>
<dbReference type="Pfam" id="PF02518">
    <property type="entry name" value="HATPase_c"/>
    <property type="match status" value="1"/>
</dbReference>
<dbReference type="Gene3D" id="3.30.450.20">
    <property type="entry name" value="PAS domain"/>
    <property type="match status" value="4"/>
</dbReference>
<dbReference type="FunFam" id="3.30.565.10:FF:000006">
    <property type="entry name" value="Sensor histidine kinase WalK"/>
    <property type="match status" value="1"/>
</dbReference>
<keyword evidence="7" id="KW-0472">Membrane</keyword>
<evidence type="ECO:0000256" key="8">
    <source>
        <dbReference type="SAM" id="Coils"/>
    </source>
</evidence>
<dbReference type="InterPro" id="IPR001610">
    <property type="entry name" value="PAC"/>
</dbReference>
<dbReference type="InterPro" id="IPR000014">
    <property type="entry name" value="PAS"/>
</dbReference>
<dbReference type="InterPro" id="IPR013656">
    <property type="entry name" value="PAS_4"/>
</dbReference>
<gene>
    <name evidence="12" type="ORF">SAMN05192574_11876</name>
</gene>
<comment type="catalytic activity">
    <reaction evidence="1">
        <text>ATP + protein L-histidine = ADP + protein N-phospho-L-histidine.</text>
        <dbReference type="EC" id="2.7.13.3"/>
    </reaction>
</comment>
<organism evidence="12 13">
    <name type="scientific">Mucilaginibacter gossypiicola</name>
    <dbReference type="NCBI Taxonomy" id="551995"/>
    <lineage>
        <taxon>Bacteria</taxon>
        <taxon>Pseudomonadati</taxon>
        <taxon>Bacteroidota</taxon>
        <taxon>Sphingobacteriia</taxon>
        <taxon>Sphingobacteriales</taxon>
        <taxon>Sphingobacteriaceae</taxon>
        <taxon>Mucilaginibacter</taxon>
    </lineage>
</organism>
<dbReference type="CDD" id="cd00082">
    <property type="entry name" value="HisKA"/>
    <property type="match status" value="1"/>
</dbReference>
<dbReference type="SUPFAM" id="SSF55785">
    <property type="entry name" value="PYP-like sensor domain (PAS domain)"/>
    <property type="match status" value="3"/>
</dbReference>
<dbReference type="SMART" id="SM00387">
    <property type="entry name" value="HATPase_c"/>
    <property type="match status" value="1"/>
</dbReference>
<name>A0A1H8U963_9SPHI</name>
<reference evidence="13" key="1">
    <citation type="submission" date="2016-10" db="EMBL/GenBank/DDBJ databases">
        <authorList>
            <person name="Varghese N."/>
            <person name="Submissions S."/>
        </authorList>
    </citation>
    <scope>NUCLEOTIDE SEQUENCE [LARGE SCALE GENOMIC DNA]</scope>
    <source>
        <strain evidence="13">Gh-48</strain>
    </source>
</reference>
<keyword evidence="3" id="KW-0597">Phosphoprotein</keyword>
<evidence type="ECO:0000313" key="12">
    <source>
        <dbReference type="EMBL" id="SEO99393.1"/>
    </source>
</evidence>
<keyword evidence="5" id="KW-0418">Kinase</keyword>
<dbReference type="EMBL" id="FOCL01000018">
    <property type="protein sequence ID" value="SEO99393.1"/>
    <property type="molecule type" value="Genomic_DNA"/>
</dbReference>
<evidence type="ECO:0000256" key="4">
    <source>
        <dbReference type="ARBA" id="ARBA00022679"/>
    </source>
</evidence>
<dbReference type="NCBIfam" id="TIGR00229">
    <property type="entry name" value="sensory_box"/>
    <property type="match status" value="1"/>
</dbReference>
<dbReference type="InterPro" id="IPR000700">
    <property type="entry name" value="PAS-assoc_C"/>
</dbReference>
<dbReference type="Proteomes" id="UP000198942">
    <property type="component" value="Unassembled WGS sequence"/>
</dbReference>
<dbReference type="SMART" id="SM00091">
    <property type="entry name" value="PAS"/>
    <property type="match status" value="3"/>
</dbReference>
<dbReference type="InterPro" id="IPR003594">
    <property type="entry name" value="HATPase_dom"/>
</dbReference>